<dbReference type="PANTHER" id="PTHR31560">
    <property type="entry name" value="UPF0652 PROTEIN C16A11.03C-RELATED"/>
    <property type="match status" value="1"/>
</dbReference>
<feature type="compositionally biased region" description="Acidic residues" evidence="1">
    <location>
        <begin position="79"/>
        <end position="108"/>
    </location>
</feature>
<feature type="compositionally biased region" description="Acidic residues" evidence="1">
    <location>
        <begin position="143"/>
        <end position="156"/>
    </location>
</feature>
<dbReference type="RefSeq" id="XP_007513112.1">
    <property type="nucleotide sequence ID" value="XM_007513050.1"/>
</dbReference>
<feature type="region of interest" description="Disordered" evidence="1">
    <location>
        <begin position="261"/>
        <end position="288"/>
    </location>
</feature>
<reference evidence="3 4" key="1">
    <citation type="submission" date="2011-10" db="EMBL/GenBank/DDBJ databases">
        <authorList>
            <person name="Genoscope - CEA"/>
        </authorList>
    </citation>
    <scope>NUCLEOTIDE SEQUENCE [LARGE SCALE GENOMIC DNA]</scope>
    <source>
        <strain evidence="3 4">RCC 1105</strain>
    </source>
</reference>
<organism evidence="3 4">
    <name type="scientific">Bathycoccus prasinos</name>
    <dbReference type="NCBI Taxonomy" id="41875"/>
    <lineage>
        <taxon>Eukaryota</taxon>
        <taxon>Viridiplantae</taxon>
        <taxon>Chlorophyta</taxon>
        <taxon>Mamiellophyceae</taxon>
        <taxon>Mamiellales</taxon>
        <taxon>Bathycoccaceae</taxon>
        <taxon>Bathycoccus</taxon>
    </lineage>
</organism>
<feature type="compositionally biased region" description="Basic residues" evidence="1">
    <location>
        <begin position="112"/>
        <end position="122"/>
    </location>
</feature>
<sequence>MKKKKSPITIAPQNKTRPPRKEKTTRNTYTINMDAVFGYFGGGSSAQSKKNKRLQQQQNERSSLPSLRQGHQKSLSFGVDDDFDDDDEDEDDEIERSSDEDTEEEEEEGKASGHRKKNKKNSKKNEKNKKNSKKRKDKLDALLDNDDEEDDLEAAEDQAKSFEMLREKLDQSERLRVSEMRESKQRLLVARQQSAEFSRMVAKDLKDMEEKIVGGSTNDAEELIEMLKQTLEEAKAFAANATEEQKRAIREVGVDATHVMAADGKGEEGDGKEEEEEEEREAEEEEFDKVTDQVMADASDVATENINRENRNNNNNNTGGFKKGFLMERNPNNAIEVEMKKLEEAKKRNGGGANPRESFLERAKYIPLRLDHDERKYLRLLEAALHVSEYTDVVDVQSWSSRSQRIARMIKEICAIMSGLVVASDYRAGQKLIQDREFKDNANFFGMIFEIGRRHKIMNPEKMRSEYGKMVYLLQDSQSPDVREMLSFKLVRPLKTAYWLLSESENGLDMLNDPLMSTATAEIMHEGKPRHEVQREIKQKERARETLSKKYAARDLSSEDILHVLYSIADNNAYLRYNRDPVDEMLKFLTDMFDPKTPEEGFSLGISTGMEGARLSHNHGRQYAYVSQSLMLWREVANDMFKLWYLAEHDLLRDNNRYTLQNTGQGLNRVQHSPQTLKCMHEILHRCQSKLGHWVGSSVIHLGDHNVPNALMFIDKYTQVARILAPVVLVVKELPKLASKNRELRQYIENAFDSVESCRKLILTDFFRHAFDGSGADNFFDAGSCIDGRLTSAWNWCSKIEKKSYYHVFKLCGFASFDSRDQ</sequence>
<dbReference type="OrthoDB" id="406045at2759"/>
<evidence type="ECO:0000259" key="2">
    <source>
        <dbReference type="Pfam" id="PF09418"/>
    </source>
</evidence>
<feature type="compositionally biased region" description="Polar residues" evidence="1">
    <location>
        <begin position="54"/>
        <end position="66"/>
    </location>
</feature>
<dbReference type="GeneID" id="19015927"/>
<protein>
    <recommendedName>
        <fullName evidence="2">Non-canonical E2 ubiquitin-conjugating enzyme C-terminal domain-containing protein</fullName>
    </recommendedName>
</protein>
<dbReference type="EMBL" id="FO082274">
    <property type="protein sequence ID" value="CCO16670.1"/>
    <property type="molecule type" value="Genomic_DNA"/>
</dbReference>
<evidence type="ECO:0000256" key="1">
    <source>
        <dbReference type="SAM" id="MobiDB-lite"/>
    </source>
</evidence>
<dbReference type="Pfam" id="PF09418">
    <property type="entry name" value="DUF2009"/>
    <property type="match status" value="1"/>
</dbReference>
<dbReference type="KEGG" id="bpg:Bathy05g04240"/>
<gene>
    <name evidence="3" type="ORF">Bathy05g04240</name>
</gene>
<keyword evidence="4" id="KW-1185">Reference proteome</keyword>
<dbReference type="AlphaFoldDB" id="K8EW20"/>
<evidence type="ECO:0000313" key="3">
    <source>
        <dbReference type="EMBL" id="CCO16670.1"/>
    </source>
</evidence>
<feature type="region of interest" description="Disordered" evidence="1">
    <location>
        <begin position="1"/>
        <end position="158"/>
    </location>
</feature>
<dbReference type="eggNOG" id="ENOG502QRJJ">
    <property type="taxonomic scope" value="Eukaryota"/>
</dbReference>
<accession>K8EW20</accession>
<dbReference type="PANTHER" id="PTHR31560:SF0">
    <property type="entry name" value="UPF0652 PROTEIN C22H10.08"/>
    <property type="match status" value="1"/>
</dbReference>
<feature type="domain" description="Non-canonical E2 ubiquitin-conjugating enzyme C-terminal" evidence="2">
    <location>
        <begin position="362"/>
        <end position="818"/>
    </location>
</feature>
<proteinExistence type="predicted"/>
<name>K8EW20_9CHLO</name>
<evidence type="ECO:0000313" key="4">
    <source>
        <dbReference type="Proteomes" id="UP000198341"/>
    </source>
</evidence>
<feature type="compositionally biased region" description="Acidic residues" evidence="1">
    <location>
        <begin position="270"/>
        <end position="287"/>
    </location>
</feature>
<dbReference type="Proteomes" id="UP000198341">
    <property type="component" value="Chromosome 5"/>
</dbReference>
<dbReference type="InterPro" id="IPR018553">
    <property type="entry name" value="E2_Ub-conjug_enz"/>
</dbReference>
<dbReference type="InterPro" id="IPR057668">
    <property type="entry name" value="E2_Ub-conjug_enz_C"/>
</dbReference>